<comment type="caution">
    <text evidence="1">The sequence shown here is derived from an EMBL/GenBank/DDBJ whole genome shotgun (WGS) entry which is preliminary data.</text>
</comment>
<dbReference type="EMBL" id="QFPW01000006">
    <property type="protein sequence ID" value="PZQ49776.1"/>
    <property type="molecule type" value="Genomic_DNA"/>
</dbReference>
<reference evidence="1 2" key="1">
    <citation type="submission" date="2017-08" db="EMBL/GenBank/DDBJ databases">
        <title>Infants hospitalized years apart are colonized by the same room-sourced microbial strains.</title>
        <authorList>
            <person name="Brooks B."/>
            <person name="Olm M.R."/>
            <person name="Firek B.A."/>
            <person name="Baker R."/>
            <person name="Thomas B.C."/>
            <person name="Morowitz M.J."/>
            <person name="Banfield J.F."/>
        </authorList>
    </citation>
    <scope>NUCLEOTIDE SEQUENCE [LARGE SCALE GENOMIC DNA]</scope>
    <source>
        <strain evidence="1">S2_005_002_R2_34</strain>
    </source>
</reference>
<dbReference type="Proteomes" id="UP000249185">
    <property type="component" value="Unassembled WGS sequence"/>
</dbReference>
<accession>A0A2W5N8G6</accession>
<proteinExistence type="predicted"/>
<sequence>MMHILGHILGNGMLVADGSDVGPVTYSIAVYEQDDGDRVRSAEGTLFDLPEIARGETGWRKVELRLQHGDMVEITLGSASLGDPHAPISIKGALPGFA</sequence>
<name>A0A2W5N8G6_RHOSU</name>
<organism evidence="1 2">
    <name type="scientific">Rhodovulum sulfidophilum</name>
    <name type="common">Rhodobacter sulfidophilus</name>
    <dbReference type="NCBI Taxonomy" id="35806"/>
    <lineage>
        <taxon>Bacteria</taxon>
        <taxon>Pseudomonadati</taxon>
        <taxon>Pseudomonadota</taxon>
        <taxon>Alphaproteobacteria</taxon>
        <taxon>Rhodobacterales</taxon>
        <taxon>Paracoccaceae</taxon>
        <taxon>Rhodovulum</taxon>
    </lineage>
</organism>
<dbReference type="AlphaFoldDB" id="A0A2W5N8G6"/>
<evidence type="ECO:0000313" key="2">
    <source>
        <dbReference type="Proteomes" id="UP000249185"/>
    </source>
</evidence>
<evidence type="ECO:0000313" key="1">
    <source>
        <dbReference type="EMBL" id="PZQ49776.1"/>
    </source>
</evidence>
<protein>
    <submittedName>
        <fullName evidence="1">Uncharacterized protein</fullName>
    </submittedName>
</protein>
<gene>
    <name evidence="1" type="ORF">DI556_09910</name>
</gene>